<dbReference type="OrthoDB" id="2526284at2759"/>
<name>H0EQD6_GLAL7</name>
<evidence type="ECO:0000313" key="2">
    <source>
        <dbReference type="EMBL" id="EHK99202.1"/>
    </source>
</evidence>
<proteinExistence type="predicted"/>
<protein>
    <recommendedName>
        <fullName evidence="4">Glycosyltransferase family 92 protein</fullName>
    </recommendedName>
</protein>
<keyword evidence="3" id="KW-1185">Reference proteome</keyword>
<evidence type="ECO:0008006" key="4">
    <source>
        <dbReference type="Google" id="ProtNLM"/>
    </source>
</evidence>
<dbReference type="InParanoid" id="H0EQD6"/>
<reference evidence="2 3" key="1">
    <citation type="journal article" date="2012" name="Eukaryot. Cell">
        <title>Genome sequence of the fungus Glarea lozoyensis: the first genome sequence of a species from the Helotiaceae family.</title>
        <authorList>
            <person name="Youssar L."/>
            <person name="Gruening B.A."/>
            <person name="Erxleben A."/>
            <person name="Guenther S."/>
            <person name="Huettel W."/>
        </authorList>
    </citation>
    <scope>NUCLEOTIDE SEQUENCE [LARGE SCALE GENOMIC DNA]</scope>
    <source>
        <strain evidence="3">ATCC 74030 / MF5533</strain>
    </source>
</reference>
<accession>H0EQD6</accession>
<dbReference type="Proteomes" id="UP000005446">
    <property type="component" value="Unassembled WGS sequence"/>
</dbReference>
<sequence length="219" mass="24269">MAFLDADEMLEVTAEETLKELLQRLEKNRSIGALAILGMTHTSNGLLERPSSARKGFTDCIWDGNPTHNGMYKSIVKTEMHDGASGVHGARLLGNTKTVGEDGFEVSGGRRTPTRDRIALHHYAVKSRQEYIEKMQRSNAMDQPKPWSFWDEVEAQGGVPCPQMAINLFARRVGTSNLHSLSPSSAQPRHPTPTTPSPHQSPSNPLHFSPIPHPFVHIF</sequence>
<evidence type="ECO:0000256" key="1">
    <source>
        <dbReference type="SAM" id="MobiDB-lite"/>
    </source>
</evidence>
<dbReference type="HOGENOM" id="CLU_052216_1_0_1"/>
<dbReference type="EMBL" id="AGUE01000124">
    <property type="protein sequence ID" value="EHK99202.1"/>
    <property type="molecule type" value="Genomic_DNA"/>
</dbReference>
<gene>
    <name evidence="2" type="ORF">M7I_4884</name>
</gene>
<dbReference type="AlphaFoldDB" id="H0EQD6"/>
<comment type="caution">
    <text evidence="2">The sequence shown here is derived from an EMBL/GenBank/DDBJ whole genome shotgun (WGS) entry which is preliminary data.</text>
</comment>
<feature type="region of interest" description="Disordered" evidence="1">
    <location>
        <begin position="178"/>
        <end position="211"/>
    </location>
</feature>
<organism evidence="2 3">
    <name type="scientific">Glarea lozoyensis (strain ATCC 74030 / MF5533)</name>
    <dbReference type="NCBI Taxonomy" id="1104152"/>
    <lineage>
        <taxon>Eukaryota</taxon>
        <taxon>Fungi</taxon>
        <taxon>Dikarya</taxon>
        <taxon>Ascomycota</taxon>
        <taxon>Pezizomycotina</taxon>
        <taxon>Leotiomycetes</taxon>
        <taxon>Helotiales</taxon>
        <taxon>Helotiaceae</taxon>
        <taxon>Glarea</taxon>
    </lineage>
</organism>
<evidence type="ECO:0000313" key="3">
    <source>
        <dbReference type="Proteomes" id="UP000005446"/>
    </source>
</evidence>